<accession>A0A4S4LFI5</accession>
<keyword evidence="6" id="KW-0547">Nucleotide-binding</keyword>
<keyword evidence="7" id="KW-0418">Kinase</keyword>
<dbReference type="InterPro" id="IPR055231">
    <property type="entry name" value="2AA_helical"/>
</dbReference>
<sequence length="1674" mass="185226">MGNNHSSSIVSRTGGALDTFVSELGLDVIYDKSLGYSRFLKTVRCRHRNGYLVAKIFIKQDTNQLDEKYLRRLKKEKKALQDVPNAYTYQLFTESDKAGYLVRQWIASSLYDRISTRPFLTAIEKKWIAFQILVGLRDSRKRKVAHGDIKSENILVTSWNWVYITDFSSFKPTFLPLDNPSDFAYFYDTSGRRNCYVAPERFYTTEKAQDSAKCTSPAEEPGPSRTEESKKDGKVTEAMDVFSAGCVLAELFLEGTALFTLSQLFKYREREFDVDVHLSLIEEEPVKALIKQMIAIEPSSRPTFDSLLHVSRGSLFPECFYATFHDFITSVNDITASTPFSNTVHTSSGGLTTQNSQPRVSNLDDKSPSGESSNQDLLFLPVDSDRRIARIWNEFGVVEPFFSTDREDLGATAVKVDYATNYSFKPIQSIIPVVTHMHNARSRVIIHIVIYSTRAKTDGPALIILSLICANIRNCCLSSSKLRALDMLLVLSTYLTDEAKLDRLLPYVIELFHDDAPVVRAAALRTALQILVLVKAINPFNADVSYDLHLEELQKLMEDQLSSLLVDQSSIVKRSVLLDIAPLCIFLGRQKTNDVLLSHMITYLNDRDWLLRYAFFDSIVDVAACLGGRNLEEYIFPLMTQALSDAEETNVAKVLSTLTTLVELGLFQKIRLWELMSSTLPLLYHPNGWIRQGACLFIASAAKALPNTDVWCILYPSLKHFLRSELRAVDVRVIMKALKSPLPRHIYDFALDWAMRMGNSQFWKVQRKSSVKYDNPKEAAVAAARKGTRGSIRITVKSEEDEIQLGKLEQLGMSAPEEAKLIALRDYIAKSADAVNSLRSRHRLDTESETLHSTGHIELQKLAVVPQTVFLGARVSQSEPTRRVSDKYSLSRVSSQDHVIGGAPFEDLRRRLVTINGSSSSLNSASGRLEPANILPQRFPSTIPELPPTVTMRPGSPTESVISTTNVSMRPRFNVGSFDGVKAAPAIGSVRTNAMGLLETPGRTILDGDSDFSGLTSPVTFAYTIRGMRSPISSTGQEDGKDNALNTFLEHVYADMNREAQYDFGPRVHEGPVRRRNTTRQNFSLRDSKRRSLEATLIAHFNSHTEPVNGLAVSPDHLFFVSCSDDKTVKVWDTARLERNVTSKPRHTYGQHHARVKCICMLDGHHAFASAADDGSIHVVRVHVNQAGSLPKYSKLQVVREHRIEKPGEYVKSMIHYNSDSASNLIYATNYSMIVVLDLRTMRILQSMENPRHFGPIVSVCVDCKRTWLVAAAFTGILSLWDLRFGLLLRTWNVGGSSNNRHVCIRHCVLHPSKGRGRWIMVALDGADTFQDQPGTVLIEVWDVEKAELVECYISHDSPGAPTNAVPAPASTSAKPASSGYTPAESSPSVAISALVRARQRGELSPLTPADSPVDVNEVLARLSPSITAMVAGIDFGGHGNALRSFVDLSLDDEQKSLNAVAGKGIAKTGFLLVGNEDCSVKLLDLERFERSVVLSERDEEHEKATFSTIPSSGDGATLHIESASSGDTTHAGAGQRTALITGHQASLLRAHQDYVRAVACIDAPFRGGVVTADCSGVIKKEEELEGLKTISVLSDLPAPSETAVSIITPPKVTLGILESAKAVGNPTLWLQPGAEDDIVCKYIETAGLTERVILGGPCILRDGDNIIKSFKSE</sequence>
<dbReference type="Pfam" id="PF13380">
    <property type="entry name" value="CoA_binding_2"/>
    <property type="match status" value="1"/>
</dbReference>
<dbReference type="GO" id="GO:0006623">
    <property type="term" value="P:protein targeting to vacuole"/>
    <property type="evidence" value="ECO:0007669"/>
    <property type="project" value="TreeGrafter"/>
</dbReference>
<dbReference type="PANTHER" id="PTHR17583">
    <property type="entry name" value="PHOSPHOINOSITIDE 3-KINASE REGULATORY SUBUNIT 4"/>
    <property type="match status" value="1"/>
</dbReference>
<evidence type="ECO:0000256" key="8">
    <source>
        <dbReference type="ARBA" id="ARBA00022840"/>
    </source>
</evidence>
<keyword evidence="4" id="KW-0808">Transferase</keyword>
<gene>
    <name evidence="12" type="ORF">EW145_g1172</name>
</gene>
<dbReference type="OrthoDB" id="242910at2759"/>
<feature type="region of interest" description="Disordered" evidence="10">
    <location>
        <begin position="941"/>
        <end position="962"/>
    </location>
</feature>
<dbReference type="InterPro" id="IPR036291">
    <property type="entry name" value="NAD(P)-bd_dom_sf"/>
</dbReference>
<dbReference type="GO" id="GO:0034272">
    <property type="term" value="C:phosphatidylinositol 3-kinase complex, class III, type II"/>
    <property type="evidence" value="ECO:0007669"/>
    <property type="project" value="TreeGrafter"/>
</dbReference>
<dbReference type="PROSITE" id="PS50082">
    <property type="entry name" value="WD_REPEATS_2"/>
    <property type="match status" value="1"/>
</dbReference>
<feature type="domain" description="Protein kinase" evidence="11">
    <location>
        <begin position="28"/>
        <end position="328"/>
    </location>
</feature>
<dbReference type="InterPro" id="IPR011009">
    <property type="entry name" value="Kinase-like_dom_sf"/>
</dbReference>
<dbReference type="EC" id="2.7.11.1" evidence="1"/>
<feature type="repeat" description="WD" evidence="9">
    <location>
        <begin position="1101"/>
        <end position="1142"/>
    </location>
</feature>
<dbReference type="Proteomes" id="UP000308199">
    <property type="component" value="Unassembled WGS sequence"/>
</dbReference>
<dbReference type="PANTHER" id="PTHR17583:SF0">
    <property type="entry name" value="PHOSPHOINOSITIDE 3-KINASE REGULATORY SUBUNIT 4"/>
    <property type="match status" value="1"/>
</dbReference>
<dbReference type="Gene3D" id="3.40.50.720">
    <property type="entry name" value="NAD(P)-binding Rossmann-like Domain"/>
    <property type="match status" value="1"/>
</dbReference>
<dbReference type="SUPFAM" id="SSF51735">
    <property type="entry name" value="NAD(P)-binding Rossmann-fold domains"/>
    <property type="match status" value="1"/>
</dbReference>
<dbReference type="CDD" id="cd13980">
    <property type="entry name" value="STKc_Vps15"/>
    <property type="match status" value="1"/>
</dbReference>
<evidence type="ECO:0000256" key="1">
    <source>
        <dbReference type="ARBA" id="ARBA00012513"/>
    </source>
</evidence>
<dbReference type="GO" id="GO:0005770">
    <property type="term" value="C:late endosome"/>
    <property type="evidence" value="ECO:0007669"/>
    <property type="project" value="TreeGrafter"/>
</dbReference>
<feature type="region of interest" description="Disordered" evidence="10">
    <location>
        <begin position="1363"/>
        <end position="1386"/>
    </location>
</feature>
<evidence type="ECO:0000256" key="2">
    <source>
        <dbReference type="ARBA" id="ARBA00022527"/>
    </source>
</evidence>
<keyword evidence="13" id="KW-1185">Reference proteome</keyword>
<dbReference type="GO" id="GO:0004674">
    <property type="term" value="F:protein serine/threonine kinase activity"/>
    <property type="evidence" value="ECO:0007669"/>
    <property type="project" value="UniProtKB-KW"/>
</dbReference>
<dbReference type="InterPro" id="IPR015943">
    <property type="entry name" value="WD40/YVTN_repeat-like_dom_sf"/>
</dbReference>
<dbReference type="GO" id="GO:0005524">
    <property type="term" value="F:ATP binding"/>
    <property type="evidence" value="ECO:0007669"/>
    <property type="project" value="UniProtKB-KW"/>
</dbReference>
<name>A0A4S4LFI5_9AGAM</name>
<evidence type="ECO:0000256" key="9">
    <source>
        <dbReference type="PROSITE-ProRule" id="PRU00221"/>
    </source>
</evidence>
<protein>
    <recommendedName>
        <fullName evidence="1">non-specific serine/threonine protein kinase</fullName>
        <ecNumber evidence="1">2.7.11.1</ecNumber>
    </recommendedName>
</protein>
<dbReference type="PROSITE" id="PS50294">
    <property type="entry name" value="WD_REPEATS_REGION"/>
    <property type="match status" value="1"/>
</dbReference>
<evidence type="ECO:0000256" key="7">
    <source>
        <dbReference type="ARBA" id="ARBA00022777"/>
    </source>
</evidence>
<dbReference type="SUPFAM" id="SSF48371">
    <property type="entry name" value="ARM repeat"/>
    <property type="match status" value="1"/>
</dbReference>
<evidence type="ECO:0000256" key="6">
    <source>
        <dbReference type="ARBA" id="ARBA00022741"/>
    </source>
</evidence>
<dbReference type="Pfam" id="PF00069">
    <property type="entry name" value="Pkinase"/>
    <property type="match status" value="1"/>
</dbReference>
<feature type="region of interest" description="Disordered" evidence="10">
    <location>
        <begin position="345"/>
        <end position="375"/>
    </location>
</feature>
<dbReference type="Gene3D" id="2.130.10.10">
    <property type="entry name" value="YVTN repeat-like/Quinoprotein amine dehydrogenase"/>
    <property type="match status" value="1"/>
</dbReference>
<keyword evidence="8" id="KW-0067">ATP-binding</keyword>
<dbReference type="InterPro" id="IPR008271">
    <property type="entry name" value="Ser/Thr_kinase_AS"/>
</dbReference>
<dbReference type="Gene3D" id="1.25.10.10">
    <property type="entry name" value="Leucine-rich Repeat Variant"/>
    <property type="match status" value="1"/>
</dbReference>
<feature type="region of interest" description="Disordered" evidence="10">
    <location>
        <begin position="208"/>
        <end position="232"/>
    </location>
</feature>
<keyword evidence="5" id="KW-0677">Repeat</keyword>
<feature type="compositionally biased region" description="Polar residues" evidence="10">
    <location>
        <begin position="345"/>
        <end position="360"/>
    </location>
</feature>
<keyword evidence="3 9" id="KW-0853">WD repeat</keyword>
<dbReference type="InterPro" id="IPR000719">
    <property type="entry name" value="Prot_kinase_dom"/>
</dbReference>
<dbReference type="FunFam" id="1.10.510.10:FF:000497">
    <property type="entry name" value="Phosphoinositide 3-kinase regulatory subunit"/>
    <property type="match status" value="1"/>
</dbReference>
<keyword evidence="2" id="KW-0723">Serine/threonine-protein kinase</keyword>
<dbReference type="PROSITE" id="PS00108">
    <property type="entry name" value="PROTEIN_KINASE_ST"/>
    <property type="match status" value="1"/>
</dbReference>
<dbReference type="SUPFAM" id="SSF56112">
    <property type="entry name" value="Protein kinase-like (PK-like)"/>
    <property type="match status" value="1"/>
</dbReference>
<dbReference type="GO" id="GO:0034271">
    <property type="term" value="C:phosphatidylinositol 3-kinase complex, class III, type I"/>
    <property type="evidence" value="ECO:0007669"/>
    <property type="project" value="TreeGrafter"/>
</dbReference>
<evidence type="ECO:0000256" key="5">
    <source>
        <dbReference type="ARBA" id="ARBA00022737"/>
    </source>
</evidence>
<evidence type="ECO:0000256" key="3">
    <source>
        <dbReference type="ARBA" id="ARBA00022574"/>
    </source>
</evidence>
<dbReference type="InterPro" id="IPR036322">
    <property type="entry name" value="WD40_repeat_dom_sf"/>
</dbReference>
<dbReference type="InterPro" id="IPR045162">
    <property type="entry name" value="Vps15-like"/>
</dbReference>
<feature type="compositionally biased region" description="Low complexity" evidence="10">
    <location>
        <begin position="1367"/>
        <end position="1379"/>
    </location>
</feature>
<proteinExistence type="predicted"/>
<evidence type="ECO:0000259" key="11">
    <source>
        <dbReference type="PROSITE" id="PS50011"/>
    </source>
</evidence>
<comment type="caution">
    <text evidence="12">The sequence shown here is derived from an EMBL/GenBank/DDBJ whole genome shotgun (WGS) entry which is preliminary data.</text>
</comment>
<evidence type="ECO:0000256" key="4">
    <source>
        <dbReference type="ARBA" id="ARBA00022679"/>
    </source>
</evidence>
<dbReference type="InterPro" id="IPR003781">
    <property type="entry name" value="CoA-bd"/>
</dbReference>
<dbReference type="Pfam" id="PF22956">
    <property type="entry name" value="VPS15-like_hel"/>
    <property type="match status" value="1"/>
</dbReference>
<organism evidence="12 13">
    <name type="scientific">Phellinidium pouzarii</name>
    <dbReference type="NCBI Taxonomy" id="167371"/>
    <lineage>
        <taxon>Eukaryota</taxon>
        <taxon>Fungi</taxon>
        <taxon>Dikarya</taxon>
        <taxon>Basidiomycota</taxon>
        <taxon>Agaricomycotina</taxon>
        <taxon>Agaricomycetes</taxon>
        <taxon>Hymenochaetales</taxon>
        <taxon>Hymenochaetaceae</taxon>
        <taxon>Phellinidium</taxon>
    </lineage>
</organism>
<dbReference type="SMART" id="SM00320">
    <property type="entry name" value="WD40"/>
    <property type="match status" value="3"/>
</dbReference>
<dbReference type="EMBL" id="SGPK01000030">
    <property type="protein sequence ID" value="THH10662.1"/>
    <property type="molecule type" value="Genomic_DNA"/>
</dbReference>
<dbReference type="PROSITE" id="PS50011">
    <property type="entry name" value="PROTEIN_KINASE_DOM"/>
    <property type="match status" value="1"/>
</dbReference>
<dbReference type="SMART" id="SM00220">
    <property type="entry name" value="S_TKc"/>
    <property type="match status" value="1"/>
</dbReference>
<evidence type="ECO:0000313" key="12">
    <source>
        <dbReference type="EMBL" id="THH10662.1"/>
    </source>
</evidence>
<dbReference type="SUPFAM" id="SSF50978">
    <property type="entry name" value="WD40 repeat-like"/>
    <property type="match status" value="1"/>
</dbReference>
<dbReference type="InterPro" id="IPR011989">
    <property type="entry name" value="ARM-like"/>
</dbReference>
<dbReference type="InterPro" id="IPR016024">
    <property type="entry name" value="ARM-type_fold"/>
</dbReference>
<dbReference type="GO" id="GO:0045324">
    <property type="term" value="P:late endosome to vacuole transport"/>
    <property type="evidence" value="ECO:0007669"/>
    <property type="project" value="InterPro"/>
</dbReference>
<reference evidence="12 13" key="1">
    <citation type="submission" date="2019-02" db="EMBL/GenBank/DDBJ databases">
        <title>Genome sequencing of the rare red list fungi Phellinidium pouzarii.</title>
        <authorList>
            <person name="Buettner E."/>
            <person name="Kellner H."/>
        </authorList>
    </citation>
    <scope>NUCLEOTIDE SEQUENCE [LARGE SCALE GENOMIC DNA]</scope>
    <source>
        <strain evidence="12 13">DSM 108285</strain>
    </source>
</reference>
<dbReference type="GO" id="GO:0071561">
    <property type="term" value="C:nucleus-vacuole junction"/>
    <property type="evidence" value="ECO:0007669"/>
    <property type="project" value="TreeGrafter"/>
</dbReference>
<dbReference type="Pfam" id="PF00400">
    <property type="entry name" value="WD40"/>
    <property type="match status" value="2"/>
</dbReference>
<dbReference type="GO" id="GO:0016236">
    <property type="term" value="P:macroautophagy"/>
    <property type="evidence" value="ECO:0007669"/>
    <property type="project" value="InterPro"/>
</dbReference>
<evidence type="ECO:0000313" key="13">
    <source>
        <dbReference type="Proteomes" id="UP000308199"/>
    </source>
</evidence>
<feature type="region of interest" description="Disordered" evidence="10">
    <location>
        <begin position="1067"/>
        <end position="1086"/>
    </location>
</feature>
<dbReference type="InterPro" id="IPR001680">
    <property type="entry name" value="WD40_rpt"/>
</dbReference>
<dbReference type="Gene3D" id="1.10.510.10">
    <property type="entry name" value="Transferase(Phosphotransferase) domain 1"/>
    <property type="match status" value="1"/>
</dbReference>
<evidence type="ECO:0000256" key="10">
    <source>
        <dbReference type="SAM" id="MobiDB-lite"/>
    </source>
</evidence>